<evidence type="ECO:0000256" key="1">
    <source>
        <dbReference type="ARBA" id="ARBA00001936"/>
    </source>
</evidence>
<keyword evidence="4" id="KW-0378">Hydrolase</keyword>
<dbReference type="Pfam" id="PF00293">
    <property type="entry name" value="NUDIX"/>
    <property type="match status" value="1"/>
</dbReference>
<comment type="cofactor">
    <cofactor evidence="2">
        <name>Mg(2+)</name>
        <dbReference type="ChEBI" id="CHEBI:18420"/>
    </cofactor>
</comment>
<accession>A0A401GHN2</accession>
<evidence type="ECO:0000256" key="6">
    <source>
        <dbReference type="ARBA" id="ARBA00023211"/>
    </source>
</evidence>
<dbReference type="GeneID" id="38778613"/>
<gene>
    <name evidence="8" type="ORF">SCP_0400670</name>
</gene>
<name>A0A401GHN2_9APHY</name>
<dbReference type="STRING" id="139825.A0A401GHN2"/>
<dbReference type="Proteomes" id="UP000287166">
    <property type="component" value="Unassembled WGS sequence"/>
</dbReference>
<dbReference type="InterPro" id="IPR015797">
    <property type="entry name" value="NUDIX_hydrolase-like_dom_sf"/>
</dbReference>
<evidence type="ECO:0000313" key="9">
    <source>
        <dbReference type="Proteomes" id="UP000287166"/>
    </source>
</evidence>
<dbReference type="GO" id="GO:0005739">
    <property type="term" value="C:mitochondrion"/>
    <property type="evidence" value="ECO:0007669"/>
    <property type="project" value="TreeGrafter"/>
</dbReference>
<evidence type="ECO:0000256" key="2">
    <source>
        <dbReference type="ARBA" id="ARBA00001946"/>
    </source>
</evidence>
<dbReference type="GO" id="GO:0016818">
    <property type="term" value="F:hydrolase activity, acting on acid anhydrides, in phosphorus-containing anhydrides"/>
    <property type="evidence" value="ECO:0007669"/>
    <property type="project" value="InterPro"/>
</dbReference>
<protein>
    <recommendedName>
        <fullName evidence="7">Nudix hydrolase domain-containing protein</fullName>
    </recommendedName>
</protein>
<evidence type="ECO:0000256" key="3">
    <source>
        <dbReference type="ARBA" id="ARBA00022723"/>
    </source>
</evidence>
<dbReference type="InterPro" id="IPR000086">
    <property type="entry name" value="NUDIX_hydrolase_dom"/>
</dbReference>
<evidence type="ECO:0000313" key="8">
    <source>
        <dbReference type="EMBL" id="GBE81696.1"/>
    </source>
</evidence>
<dbReference type="EMBL" id="BFAD01000004">
    <property type="protein sequence ID" value="GBE81696.1"/>
    <property type="molecule type" value="Genomic_DNA"/>
</dbReference>
<feature type="domain" description="Nudix hydrolase" evidence="7">
    <location>
        <begin position="12"/>
        <end position="198"/>
    </location>
</feature>
<keyword evidence="6" id="KW-0464">Manganese</keyword>
<comment type="cofactor">
    <cofactor evidence="1">
        <name>Mn(2+)</name>
        <dbReference type="ChEBI" id="CHEBI:29035"/>
    </cofactor>
</comment>
<dbReference type="InParanoid" id="A0A401GHN2"/>
<dbReference type="RefSeq" id="XP_027612609.1">
    <property type="nucleotide sequence ID" value="XM_027756808.1"/>
</dbReference>
<keyword evidence="3" id="KW-0479">Metal-binding</keyword>
<dbReference type="Gene3D" id="3.90.79.10">
    <property type="entry name" value="Nucleoside Triphosphate Pyrophosphohydrolase"/>
    <property type="match status" value="1"/>
</dbReference>
<dbReference type="PANTHER" id="PTHR12318:SF0">
    <property type="entry name" value="ACYL-COENZYME A DIPHOSPHATASE NUDT19"/>
    <property type="match status" value="1"/>
</dbReference>
<keyword evidence="9" id="KW-1185">Reference proteome</keyword>
<dbReference type="PROSITE" id="PS51462">
    <property type="entry name" value="NUDIX"/>
    <property type="match status" value="1"/>
</dbReference>
<evidence type="ECO:0000256" key="5">
    <source>
        <dbReference type="ARBA" id="ARBA00022842"/>
    </source>
</evidence>
<dbReference type="OrthoDB" id="1695362at2759"/>
<organism evidence="8 9">
    <name type="scientific">Sparassis crispa</name>
    <dbReference type="NCBI Taxonomy" id="139825"/>
    <lineage>
        <taxon>Eukaryota</taxon>
        <taxon>Fungi</taxon>
        <taxon>Dikarya</taxon>
        <taxon>Basidiomycota</taxon>
        <taxon>Agaricomycotina</taxon>
        <taxon>Agaricomycetes</taxon>
        <taxon>Polyporales</taxon>
        <taxon>Sparassidaceae</taxon>
        <taxon>Sparassis</taxon>
    </lineage>
</organism>
<proteinExistence type="predicted"/>
<dbReference type="AlphaFoldDB" id="A0A401GHN2"/>
<keyword evidence="5" id="KW-0460">Magnesium</keyword>
<comment type="caution">
    <text evidence="8">The sequence shown here is derived from an EMBL/GenBank/DDBJ whole genome shotgun (WGS) entry which is preliminary data.</text>
</comment>
<evidence type="ECO:0000256" key="4">
    <source>
        <dbReference type="ARBA" id="ARBA00022801"/>
    </source>
</evidence>
<sequence length="304" mass="33554">MAPGEAKRTPAIPRRSASVIVVNPQNEILLVHRNPKSQSFAGAHVFPGGNYDSQQDDSLEITAIRELFEEAGLLLASSASLKLPSDTELDEAREAIHSQRRLFRDFLSHHSLTADVSSLLPFTQWVTPPTIPRRFRTQFYVAFLQSAPSTGFSAGGKQERLPTPDGGQEVIAARFVHPRTALEESRTQRIVLMPPQMYLLSTLADILQGGENTLAQRERVGALSRGLFGRMVVNPRPLPERDPEGRTILTYEGDETRGGKPGRLHRCHAKFGPGGTATEVVIQRNFDIFTGIEGHLFEAETAKL</sequence>
<evidence type="ECO:0000259" key="7">
    <source>
        <dbReference type="PROSITE" id="PS51462"/>
    </source>
</evidence>
<dbReference type="PANTHER" id="PTHR12318">
    <property type="entry name" value="TESTOSTERONE-REGULATED PROTEIN RP2"/>
    <property type="match status" value="1"/>
</dbReference>
<dbReference type="InterPro" id="IPR039121">
    <property type="entry name" value="NUDT19"/>
</dbReference>
<dbReference type="SUPFAM" id="SSF55811">
    <property type="entry name" value="Nudix"/>
    <property type="match status" value="1"/>
</dbReference>
<reference evidence="8 9" key="1">
    <citation type="journal article" date="2018" name="Sci. Rep.">
        <title>Genome sequence of the cauliflower mushroom Sparassis crispa (Hanabiratake) and its association with beneficial usage.</title>
        <authorList>
            <person name="Kiyama R."/>
            <person name="Furutani Y."/>
            <person name="Kawaguchi K."/>
            <person name="Nakanishi T."/>
        </authorList>
    </citation>
    <scope>NUCLEOTIDE SEQUENCE [LARGE SCALE GENOMIC DNA]</scope>
</reference>
<dbReference type="GO" id="GO:0046872">
    <property type="term" value="F:metal ion binding"/>
    <property type="evidence" value="ECO:0007669"/>
    <property type="project" value="UniProtKB-KW"/>
</dbReference>
<dbReference type="CDD" id="cd18870">
    <property type="entry name" value="NUDIX_AcylCoAdiphos_Nudt19"/>
    <property type="match status" value="1"/>
</dbReference>